<dbReference type="Pfam" id="PF03261">
    <property type="entry name" value="CDK5_activator"/>
    <property type="match status" value="1"/>
</dbReference>
<dbReference type="PANTHER" id="PTHR23401">
    <property type="entry name" value="CYCLIN DEPENDANT KINASE-5 ACTIVATOR"/>
    <property type="match status" value="1"/>
</dbReference>
<dbReference type="SUPFAM" id="SSF47954">
    <property type="entry name" value="Cyclin-like"/>
    <property type="match status" value="1"/>
</dbReference>
<keyword evidence="3" id="KW-1185">Reference proteome</keyword>
<keyword evidence="2" id="KW-0808">Transferase</keyword>
<dbReference type="OrthoDB" id="7676799at2759"/>
<dbReference type="InterPro" id="IPR036915">
    <property type="entry name" value="Cyclin-like_sf"/>
</dbReference>
<evidence type="ECO:0000256" key="1">
    <source>
        <dbReference type="ARBA" id="ARBA00010175"/>
    </source>
</evidence>
<dbReference type="GO" id="GO:0061575">
    <property type="term" value="F:cyclin-dependent protein serine/threonine kinase activator activity"/>
    <property type="evidence" value="ECO:0007669"/>
    <property type="project" value="InterPro"/>
</dbReference>
<dbReference type="PANTHER" id="PTHR23401:SF3">
    <property type="entry name" value="CYCLIN-DEPENDENT KINASE 5 ACTIVATOR 2"/>
    <property type="match status" value="1"/>
</dbReference>
<comment type="caution">
    <text evidence="2">The sequence shown here is derived from an EMBL/GenBank/DDBJ whole genome shotgun (WGS) entry which is preliminary data.</text>
</comment>
<organism evidence="2 3">
    <name type="scientific">Bagarius yarrelli</name>
    <name type="common">Goonch</name>
    <name type="synonym">Bagrus yarrelli</name>
    <dbReference type="NCBI Taxonomy" id="175774"/>
    <lineage>
        <taxon>Eukaryota</taxon>
        <taxon>Metazoa</taxon>
        <taxon>Chordata</taxon>
        <taxon>Craniata</taxon>
        <taxon>Vertebrata</taxon>
        <taxon>Euteleostomi</taxon>
        <taxon>Actinopterygii</taxon>
        <taxon>Neopterygii</taxon>
        <taxon>Teleostei</taxon>
        <taxon>Ostariophysi</taxon>
        <taxon>Siluriformes</taxon>
        <taxon>Sisoridae</taxon>
        <taxon>Sisorinae</taxon>
        <taxon>Bagarius</taxon>
    </lineage>
</organism>
<dbReference type="Gene3D" id="1.10.472.10">
    <property type="entry name" value="Cyclin-like"/>
    <property type="match status" value="1"/>
</dbReference>
<dbReference type="GO" id="GO:0016301">
    <property type="term" value="F:kinase activity"/>
    <property type="evidence" value="ECO:0007669"/>
    <property type="project" value="UniProtKB-KW"/>
</dbReference>
<evidence type="ECO:0000313" key="2">
    <source>
        <dbReference type="EMBL" id="TSR51440.1"/>
    </source>
</evidence>
<dbReference type="GO" id="GO:0007411">
    <property type="term" value="P:axon guidance"/>
    <property type="evidence" value="ECO:0007669"/>
    <property type="project" value="TreeGrafter"/>
</dbReference>
<dbReference type="InterPro" id="IPR004944">
    <property type="entry name" value="CDK5_activator"/>
</dbReference>
<dbReference type="AlphaFoldDB" id="A0A556V1G9"/>
<reference evidence="2 3" key="1">
    <citation type="journal article" date="2019" name="Genome Biol. Evol.">
        <title>Whole-Genome Sequencing of the Giant Devil Catfish, Bagarius yarrelli.</title>
        <authorList>
            <person name="Jiang W."/>
            <person name="Lv Y."/>
            <person name="Cheng L."/>
            <person name="Yang K."/>
            <person name="Chao B."/>
            <person name="Wang X."/>
            <person name="Li Y."/>
            <person name="Pan X."/>
            <person name="You X."/>
            <person name="Zhang Y."/>
            <person name="Yang J."/>
            <person name="Li J."/>
            <person name="Zhang X."/>
            <person name="Liu S."/>
            <person name="Sun C."/>
            <person name="Yang J."/>
            <person name="Shi Q."/>
        </authorList>
    </citation>
    <scope>NUCLEOTIDE SEQUENCE [LARGE SCALE GENOMIC DNA]</scope>
    <source>
        <strain evidence="2">JWS20170419001</strain>
        <tissue evidence="2">Muscle</tissue>
    </source>
</reference>
<dbReference type="Proteomes" id="UP000319801">
    <property type="component" value="Unassembled WGS sequence"/>
</dbReference>
<keyword evidence="2" id="KW-0418">Kinase</keyword>
<comment type="similarity">
    <text evidence="1">Belongs to the cyclin-dependent kinase 5 activator family.</text>
</comment>
<dbReference type="EMBL" id="VCAZ01000094">
    <property type="protein sequence ID" value="TSR51440.1"/>
    <property type="molecule type" value="Genomic_DNA"/>
</dbReference>
<protein>
    <submittedName>
        <fullName evidence="2">Cyclin-dependent kinase 5 activator 2</fullName>
    </submittedName>
</protein>
<name>A0A556V1G9_BAGYA</name>
<dbReference type="GO" id="GO:0030426">
    <property type="term" value="C:growth cone"/>
    <property type="evidence" value="ECO:0007669"/>
    <property type="project" value="TreeGrafter"/>
</dbReference>
<dbReference type="GO" id="GO:0019901">
    <property type="term" value="F:protein kinase binding"/>
    <property type="evidence" value="ECO:0007669"/>
    <property type="project" value="TreeGrafter"/>
</dbReference>
<sequence length="264" mass="30111">MGTTTSVSSLQQDELHGNKKTILIKPRLIVTAFGFKLVKQKSGRNVNRRPLPSQTTNIREELKAPSQNCPPQLGEIETLKETNQVEDLEKNHSNSKVLKSPVRIVVQASTGELLLCLGRFLRRRCFKISSLTSNEVIAWVRNVDRTLLLQGWQEEVFISPSILVFVYLLCRDTVSDDITSPTELHGVVLTCLYLTYSYLGTEISYPLQPFVIDADKDVFWTRALGVINKLSSEMLRINTEPQFFTEVLQELKNEEEQKKNDLDR</sequence>
<gene>
    <name evidence="2" type="ORF">Baya_11767</name>
</gene>
<dbReference type="GO" id="GO:0016533">
    <property type="term" value="C:protein kinase 5 complex"/>
    <property type="evidence" value="ECO:0007669"/>
    <property type="project" value="InterPro"/>
</dbReference>
<evidence type="ECO:0000313" key="3">
    <source>
        <dbReference type="Proteomes" id="UP000319801"/>
    </source>
</evidence>
<proteinExistence type="inferred from homology"/>
<dbReference type="GO" id="GO:0005737">
    <property type="term" value="C:cytoplasm"/>
    <property type="evidence" value="ECO:0007669"/>
    <property type="project" value="TreeGrafter"/>
</dbReference>
<dbReference type="GO" id="GO:0007420">
    <property type="term" value="P:brain development"/>
    <property type="evidence" value="ECO:0007669"/>
    <property type="project" value="TreeGrafter"/>
</dbReference>
<accession>A0A556V1G9</accession>